<evidence type="ECO:0000313" key="2">
    <source>
        <dbReference type="EMBL" id="TKR67990.1"/>
    </source>
</evidence>
<evidence type="ECO:0000313" key="3">
    <source>
        <dbReference type="Proteomes" id="UP000298663"/>
    </source>
</evidence>
<sequence>MVPRAFLCFFFALIAASNGDVGSCTRKNGPASWLTTKAHGLLGWGTAGTPPTGPNFCLQGSEDKSKVEVDYHIRLTNSAFQKIEKHTVNITKLAKQNACIDQNPEIHYCVPFCQIPSMQKLASEQAVASADPQTIAEAIYSHFFESNEWVVTVLNVDWRAVPQAHLDIQSFMDPSWCSVYIGIDKPEDSYLLEIQIARILN</sequence>
<dbReference type="Proteomes" id="UP000298663">
    <property type="component" value="Unassembled WGS sequence"/>
</dbReference>
<organism evidence="2 3">
    <name type="scientific">Steinernema carpocapsae</name>
    <name type="common">Entomopathogenic nematode</name>
    <dbReference type="NCBI Taxonomy" id="34508"/>
    <lineage>
        <taxon>Eukaryota</taxon>
        <taxon>Metazoa</taxon>
        <taxon>Ecdysozoa</taxon>
        <taxon>Nematoda</taxon>
        <taxon>Chromadorea</taxon>
        <taxon>Rhabditida</taxon>
        <taxon>Tylenchina</taxon>
        <taxon>Panagrolaimomorpha</taxon>
        <taxon>Strongyloidoidea</taxon>
        <taxon>Steinernematidae</taxon>
        <taxon>Steinernema</taxon>
    </lineage>
</organism>
<feature type="chain" id="PRO_5020952116" evidence="1">
    <location>
        <begin position="20"/>
        <end position="201"/>
    </location>
</feature>
<reference evidence="2 3" key="2">
    <citation type="journal article" date="2019" name="G3 (Bethesda)">
        <title>Hybrid Assembly of the Genome of the Entomopathogenic Nematode Steinernema carpocapsae Identifies the X-Chromosome.</title>
        <authorList>
            <person name="Serra L."/>
            <person name="Macchietto M."/>
            <person name="Macias-Munoz A."/>
            <person name="McGill C.J."/>
            <person name="Rodriguez I.M."/>
            <person name="Rodriguez B."/>
            <person name="Murad R."/>
            <person name="Mortazavi A."/>
        </authorList>
    </citation>
    <scope>NUCLEOTIDE SEQUENCE [LARGE SCALE GENOMIC DNA]</scope>
    <source>
        <strain evidence="2 3">ALL</strain>
    </source>
</reference>
<evidence type="ECO:0000256" key="1">
    <source>
        <dbReference type="SAM" id="SignalP"/>
    </source>
</evidence>
<accession>A0A4U5MFI6</accession>
<gene>
    <name evidence="2" type="ORF">L596_024048</name>
</gene>
<name>A0A4U5MFI6_STECR</name>
<protein>
    <submittedName>
        <fullName evidence="2">Uncharacterized protein</fullName>
    </submittedName>
</protein>
<feature type="signal peptide" evidence="1">
    <location>
        <begin position="1"/>
        <end position="19"/>
    </location>
</feature>
<dbReference type="OrthoDB" id="5824843at2759"/>
<reference evidence="2 3" key="1">
    <citation type="journal article" date="2015" name="Genome Biol.">
        <title>Comparative genomics of Steinernema reveals deeply conserved gene regulatory networks.</title>
        <authorList>
            <person name="Dillman A.R."/>
            <person name="Macchietto M."/>
            <person name="Porter C.F."/>
            <person name="Rogers A."/>
            <person name="Williams B."/>
            <person name="Antoshechkin I."/>
            <person name="Lee M.M."/>
            <person name="Goodwin Z."/>
            <person name="Lu X."/>
            <person name="Lewis E.E."/>
            <person name="Goodrich-Blair H."/>
            <person name="Stock S.P."/>
            <person name="Adams B.J."/>
            <person name="Sternberg P.W."/>
            <person name="Mortazavi A."/>
        </authorList>
    </citation>
    <scope>NUCLEOTIDE SEQUENCE [LARGE SCALE GENOMIC DNA]</scope>
    <source>
        <strain evidence="2 3">ALL</strain>
    </source>
</reference>
<comment type="caution">
    <text evidence="2">The sequence shown here is derived from an EMBL/GenBank/DDBJ whole genome shotgun (WGS) entry which is preliminary data.</text>
</comment>
<dbReference type="EMBL" id="AZBU02000008">
    <property type="protein sequence ID" value="TKR67990.1"/>
    <property type="molecule type" value="Genomic_DNA"/>
</dbReference>
<keyword evidence="3" id="KW-1185">Reference proteome</keyword>
<dbReference type="AlphaFoldDB" id="A0A4U5MFI6"/>
<keyword evidence="1" id="KW-0732">Signal</keyword>
<proteinExistence type="predicted"/>